<feature type="domain" description="CMP/dCMP-type deaminase" evidence="8">
    <location>
        <begin position="36"/>
        <end position="146"/>
    </location>
</feature>
<dbReference type="EMBL" id="FR872651">
    <property type="protein sequence ID" value="CCB91243.1"/>
    <property type="molecule type" value="Genomic_DNA"/>
</dbReference>
<dbReference type="SUPFAM" id="SSF53927">
    <property type="entry name" value="Cytidine deaminase-like"/>
    <property type="match status" value="1"/>
</dbReference>
<dbReference type="InterPro" id="IPR016193">
    <property type="entry name" value="Cytidine_deaminase-like"/>
</dbReference>
<proteinExistence type="inferred from homology"/>
<evidence type="ECO:0000256" key="7">
    <source>
        <dbReference type="HAMAP-Rule" id="MF_00972"/>
    </source>
</evidence>
<keyword evidence="4 7" id="KW-0378">Hydrolase</keyword>
<feature type="binding site" evidence="7">
    <location>
        <position position="117"/>
    </location>
    <ligand>
        <name>Zn(2+)</name>
        <dbReference type="ChEBI" id="CHEBI:29105"/>
        <note>catalytic</note>
    </ligand>
</feature>
<dbReference type="PROSITE" id="PS51747">
    <property type="entry name" value="CYT_DCMP_DEAMINASES_2"/>
    <property type="match status" value="1"/>
</dbReference>
<dbReference type="NCBIfam" id="NF008113">
    <property type="entry name" value="PRK10860.1"/>
    <property type="match status" value="1"/>
</dbReference>
<dbReference type="Gene3D" id="3.40.140.10">
    <property type="entry name" value="Cytidine Deaminase, domain 2"/>
    <property type="match status" value="1"/>
</dbReference>
<reference evidence="9" key="1">
    <citation type="submission" date="2011-05" db="EMBL/GenBank/DDBJ databases">
        <title>Unity in variety -- the pan-genome of the Chlamydiae.</title>
        <authorList>
            <person name="Collingro A."/>
            <person name="Tischler P."/>
            <person name="Weinmaier T."/>
            <person name="Penz T."/>
            <person name="Heinz E."/>
            <person name="Brunham R.C."/>
            <person name="Read T.D."/>
            <person name="Bavoil P.M."/>
            <person name="Sachse K."/>
            <person name="Kahane S."/>
            <person name="Friedman M.G."/>
            <person name="Rattei T."/>
            <person name="Myers G.S.A."/>
            <person name="Horn M."/>
        </authorList>
    </citation>
    <scope>NUCLEOTIDE SEQUENCE</scope>
    <source>
        <strain evidence="9">2032/99</strain>
    </source>
</reference>
<feature type="active site" description="Proton donor" evidence="7">
    <location>
        <position position="89"/>
    </location>
</feature>
<evidence type="ECO:0000256" key="5">
    <source>
        <dbReference type="ARBA" id="ARBA00022833"/>
    </source>
</evidence>
<protein>
    <recommendedName>
        <fullName evidence="7">tRNA-specific adenosine deaminase</fullName>
        <ecNumber evidence="7">3.5.4.33</ecNumber>
    </recommendedName>
</protein>
<dbReference type="PANTHER" id="PTHR11079:SF179">
    <property type="entry name" value="TRNA(ADENINE(34)) DEAMINASE, CHLOROPLASTIC"/>
    <property type="match status" value="1"/>
</dbReference>
<dbReference type="CDD" id="cd01285">
    <property type="entry name" value="nucleoside_deaminase"/>
    <property type="match status" value="1"/>
</dbReference>
<organism evidence="9">
    <name type="scientific">Waddlia chondrophila 2032/99</name>
    <dbReference type="NCBI Taxonomy" id="765953"/>
    <lineage>
        <taxon>Bacteria</taxon>
        <taxon>Pseudomonadati</taxon>
        <taxon>Chlamydiota</taxon>
        <taxon>Chlamydiia</taxon>
        <taxon>Parachlamydiales</taxon>
        <taxon>Waddliaceae</taxon>
        <taxon>Waddlia</taxon>
    </lineage>
</organism>
<dbReference type="Pfam" id="PF00383">
    <property type="entry name" value="dCMP_cyt_deam_1"/>
    <property type="match status" value="1"/>
</dbReference>
<evidence type="ECO:0000256" key="3">
    <source>
        <dbReference type="ARBA" id="ARBA00022723"/>
    </source>
</evidence>
<name>F8LCM9_9BACT</name>
<evidence type="ECO:0000256" key="4">
    <source>
        <dbReference type="ARBA" id="ARBA00022801"/>
    </source>
</evidence>
<dbReference type="FunFam" id="3.40.140.10:FF:000005">
    <property type="entry name" value="tRNA-specific adenosine deaminase"/>
    <property type="match status" value="1"/>
</dbReference>
<dbReference type="HAMAP" id="MF_00972">
    <property type="entry name" value="tRNA_aden_deaminase"/>
    <property type="match status" value="1"/>
</dbReference>
<evidence type="ECO:0000256" key="1">
    <source>
        <dbReference type="ARBA" id="ARBA00011738"/>
    </source>
</evidence>
<evidence type="ECO:0000256" key="6">
    <source>
        <dbReference type="ARBA" id="ARBA00048045"/>
    </source>
</evidence>
<evidence type="ECO:0000259" key="8">
    <source>
        <dbReference type="PROSITE" id="PS51747"/>
    </source>
</evidence>
<feature type="binding site" evidence="7">
    <location>
        <position position="120"/>
    </location>
    <ligand>
        <name>Zn(2+)</name>
        <dbReference type="ChEBI" id="CHEBI:29105"/>
        <note>catalytic</note>
    </ligand>
</feature>
<keyword evidence="2 7" id="KW-0819">tRNA processing</keyword>
<gene>
    <name evidence="9" type="primary">yfhC</name>
    <name evidence="7" type="synonym">tadA</name>
    <name evidence="9" type="ORF">WCH_BT11660</name>
</gene>
<dbReference type="AlphaFoldDB" id="F8LCM9"/>
<comment type="catalytic activity">
    <reaction evidence="6 7">
        <text>adenosine(34) in tRNA + H2O + H(+) = inosine(34) in tRNA + NH4(+)</text>
        <dbReference type="Rhea" id="RHEA:43168"/>
        <dbReference type="Rhea" id="RHEA-COMP:10373"/>
        <dbReference type="Rhea" id="RHEA-COMP:10374"/>
        <dbReference type="ChEBI" id="CHEBI:15377"/>
        <dbReference type="ChEBI" id="CHEBI:15378"/>
        <dbReference type="ChEBI" id="CHEBI:28938"/>
        <dbReference type="ChEBI" id="CHEBI:74411"/>
        <dbReference type="ChEBI" id="CHEBI:82852"/>
        <dbReference type="EC" id="3.5.4.33"/>
    </reaction>
</comment>
<sequence length="195" mass="21963">MLICCLLNFEQVFCYSFFTMNETLKEHFPFHIQPANEDETYMLAALKEAWKAFVKGEVPVGAILVKEGKVIARGHNQVEMLRDATAHAEMLCITVAEAAEDNWRLNGATLYCTIEPCSMCAGAMLLSRVSTLVWGAPDIRHGANGSWVNLFGKPHPTHEIQVRNGILADFCAMLMQDFFKKRRLENKNNELGKNP</sequence>
<dbReference type="InterPro" id="IPR028883">
    <property type="entry name" value="tRNA_aden_deaminase"/>
</dbReference>
<dbReference type="EC" id="3.5.4.33" evidence="7"/>
<comment type="function">
    <text evidence="7">Catalyzes the deamination of adenosine to inosine at the wobble position 34 of tRNA(Arg2).</text>
</comment>
<evidence type="ECO:0000313" key="9">
    <source>
        <dbReference type="EMBL" id="CCB91243.1"/>
    </source>
</evidence>
<comment type="similarity">
    <text evidence="7">Belongs to the cytidine and deoxycytidylate deaminase family.</text>
</comment>
<evidence type="ECO:0000256" key="2">
    <source>
        <dbReference type="ARBA" id="ARBA00022694"/>
    </source>
</evidence>
<dbReference type="GO" id="GO:0052717">
    <property type="term" value="F:tRNA-specific adenosine-34 deaminase activity"/>
    <property type="evidence" value="ECO:0007669"/>
    <property type="project" value="UniProtKB-UniRule"/>
</dbReference>
<comment type="subunit">
    <text evidence="1 7">Homodimer.</text>
</comment>
<dbReference type="InterPro" id="IPR002125">
    <property type="entry name" value="CMP_dCMP_dom"/>
</dbReference>
<dbReference type="GO" id="GO:0002100">
    <property type="term" value="P:tRNA wobble adenosine to inosine editing"/>
    <property type="evidence" value="ECO:0007669"/>
    <property type="project" value="UniProtKB-UniRule"/>
</dbReference>
<dbReference type="GO" id="GO:0008270">
    <property type="term" value="F:zinc ion binding"/>
    <property type="evidence" value="ECO:0007669"/>
    <property type="project" value="UniProtKB-UniRule"/>
</dbReference>
<keyword evidence="5 7" id="KW-0862">Zinc</keyword>
<accession>F8LCM9</accession>
<keyword evidence="3 7" id="KW-0479">Metal-binding</keyword>
<comment type="cofactor">
    <cofactor evidence="7">
        <name>Zn(2+)</name>
        <dbReference type="ChEBI" id="CHEBI:29105"/>
    </cofactor>
    <text evidence="7">Binds 1 zinc ion per subunit.</text>
</comment>
<dbReference type="PANTHER" id="PTHR11079">
    <property type="entry name" value="CYTOSINE DEAMINASE FAMILY MEMBER"/>
    <property type="match status" value="1"/>
</dbReference>
<feature type="binding site" evidence="7">
    <location>
        <position position="87"/>
    </location>
    <ligand>
        <name>Zn(2+)</name>
        <dbReference type="ChEBI" id="CHEBI:29105"/>
        <note>catalytic</note>
    </ligand>
</feature>